<dbReference type="EMBL" id="HBHX01042814">
    <property type="protein sequence ID" value="CAE0123048.1"/>
    <property type="molecule type" value="Transcribed_RNA"/>
</dbReference>
<organism evidence="2">
    <name type="scientific">Haptolina ericina</name>
    <dbReference type="NCBI Taxonomy" id="156174"/>
    <lineage>
        <taxon>Eukaryota</taxon>
        <taxon>Haptista</taxon>
        <taxon>Haptophyta</taxon>
        <taxon>Prymnesiophyceae</taxon>
        <taxon>Prymnesiales</taxon>
        <taxon>Prymnesiaceae</taxon>
        <taxon>Haptolina</taxon>
    </lineage>
</organism>
<feature type="compositionally biased region" description="Polar residues" evidence="1">
    <location>
        <begin position="14"/>
        <end position="38"/>
    </location>
</feature>
<dbReference type="AlphaFoldDB" id="A0A7S3B5D5"/>
<feature type="region of interest" description="Disordered" evidence="1">
    <location>
        <begin position="1"/>
        <end position="38"/>
    </location>
</feature>
<evidence type="ECO:0000256" key="1">
    <source>
        <dbReference type="SAM" id="MobiDB-lite"/>
    </source>
</evidence>
<reference evidence="2" key="1">
    <citation type="submission" date="2021-01" db="EMBL/GenBank/DDBJ databases">
        <authorList>
            <person name="Corre E."/>
            <person name="Pelletier E."/>
            <person name="Niang G."/>
            <person name="Scheremetjew M."/>
            <person name="Finn R."/>
            <person name="Kale V."/>
            <person name="Holt S."/>
            <person name="Cochrane G."/>
            <person name="Meng A."/>
            <person name="Brown T."/>
            <person name="Cohen L."/>
        </authorList>
    </citation>
    <scope>NUCLEOTIDE SEQUENCE</scope>
    <source>
        <strain evidence="2">CCMP281</strain>
    </source>
</reference>
<gene>
    <name evidence="2" type="ORF">HERI1096_LOCUS23750</name>
</gene>
<protein>
    <submittedName>
        <fullName evidence="2">Uncharacterized protein</fullName>
    </submittedName>
</protein>
<name>A0A7S3B5D5_9EUKA</name>
<accession>A0A7S3B5D5</accession>
<sequence>MRSTGQRGAAADGNTDSEVTGTSCCTPRAGQPTSSTPTALASVEYTAPEQLSLPPHGSNPAIHRYVTRIHGRRERAQLQLLFHGWCSSHRSTKILRNMAALLHQAKGDQAAKQGFDGNNRYVLEGSVPMNASKQCDDDASTAAVSLACLQAELRQCEASCPASLLESRITQRNNLCQECAAAKAALGDEQRRNAVLLQQLALALASAHRRTVSALRACDMHSSPM</sequence>
<evidence type="ECO:0000313" key="2">
    <source>
        <dbReference type="EMBL" id="CAE0123048.1"/>
    </source>
</evidence>
<proteinExistence type="predicted"/>